<organism evidence="3 4">
    <name type="scientific">Plantactinospora siamensis</name>
    <dbReference type="NCBI Taxonomy" id="555372"/>
    <lineage>
        <taxon>Bacteria</taxon>
        <taxon>Bacillati</taxon>
        <taxon>Actinomycetota</taxon>
        <taxon>Actinomycetes</taxon>
        <taxon>Micromonosporales</taxon>
        <taxon>Micromonosporaceae</taxon>
        <taxon>Plantactinospora</taxon>
    </lineage>
</organism>
<dbReference type="InterPro" id="IPR036388">
    <property type="entry name" value="WH-like_DNA-bd_sf"/>
</dbReference>
<feature type="region of interest" description="Disordered" evidence="1">
    <location>
        <begin position="137"/>
        <end position="169"/>
    </location>
</feature>
<dbReference type="InterPro" id="IPR000792">
    <property type="entry name" value="Tscrpt_reg_LuxR_C"/>
</dbReference>
<proteinExistence type="predicted"/>
<name>A0ABV6NYN7_9ACTN</name>
<evidence type="ECO:0000313" key="4">
    <source>
        <dbReference type="Proteomes" id="UP001589894"/>
    </source>
</evidence>
<dbReference type="SUPFAM" id="SSF46894">
    <property type="entry name" value="C-terminal effector domain of the bipartite response regulators"/>
    <property type="match status" value="1"/>
</dbReference>
<feature type="domain" description="HTH luxR-type" evidence="2">
    <location>
        <begin position="174"/>
        <end position="231"/>
    </location>
</feature>
<accession>A0ABV6NYN7</accession>
<evidence type="ECO:0000313" key="3">
    <source>
        <dbReference type="EMBL" id="MFC0565824.1"/>
    </source>
</evidence>
<keyword evidence="4" id="KW-1185">Reference proteome</keyword>
<evidence type="ECO:0000259" key="2">
    <source>
        <dbReference type="SMART" id="SM00421"/>
    </source>
</evidence>
<dbReference type="Proteomes" id="UP001589894">
    <property type="component" value="Unassembled WGS sequence"/>
</dbReference>
<protein>
    <recommendedName>
        <fullName evidence="2">HTH luxR-type domain-containing protein</fullName>
    </recommendedName>
</protein>
<dbReference type="InterPro" id="IPR016032">
    <property type="entry name" value="Sig_transdc_resp-reg_C-effctor"/>
</dbReference>
<comment type="caution">
    <text evidence="3">The sequence shown here is derived from an EMBL/GenBank/DDBJ whole genome shotgun (WGS) entry which is preliminary data.</text>
</comment>
<dbReference type="SMART" id="SM00421">
    <property type="entry name" value="HTH_LUXR"/>
    <property type="match status" value="1"/>
</dbReference>
<dbReference type="Gene3D" id="1.10.10.10">
    <property type="entry name" value="Winged helix-like DNA-binding domain superfamily/Winged helix DNA-binding domain"/>
    <property type="match status" value="1"/>
</dbReference>
<dbReference type="EMBL" id="JBHLUE010000012">
    <property type="protein sequence ID" value="MFC0565824.1"/>
    <property type="molecule type" value="Genomic_DNA"/>
</dbReference>
<reference evidence="3 4" key="1">
    <citation type="submission" date="2024-09" db="EMBL/GenBank/DDBJ databases">
        <authorList>
            <person name="Sun Q."/>
            <person name="Mori K."/>
        </authorList>
    </citation>
    <scope>NUCLEOTIDE SEQUENCE [LARGE SCALE GENOMIC DNA]</scope>
    <source>
        <strain evidence="3 4">TBRC 2205</strain>
    </source>
</reference>
<evidence type="ECO:0000256" key="1">
    <source>
        <dbReference type="SAM" id="MobiDB-lite"/>
    </source>
</evidence>
<gene>
    <name evidence="3" type="ORF">ACFFHU_16995</name>
</gene>
<sequence>MTGPDPAPVRWIVASLAEGAAALTALERAGYRPVRGFGAGGPAEPAVLWYGPVPDSQTAELVVRVAARGGSVLAVLDPAGPLGRALAVALRRWGPVRVGPPDPAGSAADRFGAAGGVGNRFGPADPASNRFGPADAASNRFGPVAGASNRFGPGTGPPGRSAPAAGAEDPRGVLERLVPEQRALLNRLANGETIAAAAAAEFLSLRTANRRIAQVRHLLGVRTTRDAVRIYLRQRPPRTG</sequence>
<feature type="compositionally biased region" description="Low complexity" evidence="1">
    <location>
        <begin position="158"/>
        <end position="167"/>
    </location>
</feature>